<sequence>MEIGFTLAPALQKRSFYSQRIIALEVTCAPPSWKFGLPFFWNCWIVKELNQKELPWLGSVEC</sequence>
<keyword evidence="2" id="KW-1185">Reference proteome</keyword>
<name>A0A0D6JB03_9HYPH</name>
<evidence type="ECO:0000313" key="1">
    <source>
        <dbReference type="EMBL" id="CPR15076.1"/>
    </source>
</evidence>
<dbReference type="Proteomes" id="UP000033187">
    <property type="component" value="Chromosome 1"/>
</dbReference>
<dbReference type="KEGG" id="fil:BN1229_v1_0195"/>
<reference evidence="2" key="1">
    <citation type="submission" date="2015-02" db="EMBL/GenBank/DDBJ databases">
        <authorList>
            <person name="Chooi Y.-H."/>
        </authorList>
    </citation>
    <scope>NUCLEOTIDE SEQUENCE [LARGE SCALE GENOMIC DNA]</scope>
    <source>
        <strain evidence="2">strain Y</strain>
    </source>
</reference>
<gene>
    <name evidence="1" type="ORF">YBN1229_v1_0199</name>
</gene>
<organism evidence="1 2">
    <name type="scientific">Candidatus Filomicrobium marinum</name>
    <dbReference type="NCBI Taxonomy" id="1608628"/>
    <lineage>
        <taxon>Bacteria</taxon>
        <taxon>Pseudomonadati</taxon>
        <taxon>Pseudomonadota</taxon>
        <taxon>Alphaproteobacteria</taxon>
        <taxon>Hyphomicrobiales</taxon>
        <taxon>Hyphomicrobiaceae</taxon>
        <taxon>Filomicrobium</taxon>
    </lineage>
</organism>
<proteinExistence type="predicted"/>
<accession>A0A0D6JB03</accession>
<dbReference type="EMBL" id="LN829119">
    <property type="protein sequence ID" value="CPR15076.1"/>
    <property type="molecule type" value="Genomic_DNA"/>
</dbReference>
<evidence type="ECO:0000313" key="2">
    <source>
        <dbReference type="Proteomes" id="UP000033187"/>
    </source>
</evidence>
<dbReference type="KEGG" id="fiy:BN1229_v1_0199"/>
<protein>
    <submittedName>
        <fullName evidence="1">Uncharacterized protein</fullName>
    </submittedName>
</protein>
<dbReference type="AlphaFoldDB" id="A0A0D6JB03"/>